<dbReference type="EMBL" id="CZBU01000004">
    <property type="protein sequence ID" value="CUQ78001.1"/>
    <property type="molecule type" value="Genomic_DNA"/>
</dbReference>
<protein>
    <submittedName>
        <fullName evidence="1">Uncharacterized protein</fullName>
    </submittedName>
</protein>
<gene>
    <name evidence="1" type="ORF">ERS852490_01841</name>
</gene>
<sequence length="90" mass="10621">MVSMGKPYSRYMSFNDAVSLTIFIAIDNAQFVKFITEVQDKNSKIMPLAEMMILRNLMDNRKEQLSELSRKVQNLWMKQKSHVMSWLTED</sequence>
<dbReference type="AlphaFoldDB" id="A0A174Z1Y6"/>
<proteinExistence type="predicted"/>
<reference evidence="1 2" key="1">
    <citation type="submission" date="2015-09" db="EMBL/GenBank/DDBJ databases">
        <authorList>
            <consortium name="Pathogen Informatics"/>
        </authorList>
    </citation>
    <scope>NUCLEOTIDE SEQUENCE [LARGE SCALE GENOMIC DNA]</scope>
    <source>
        <strain evidence="1 2">2789STDY5834875</strain>
    </source>
</reference>
<accession>A0A174Z1Y6</accession>
<evidence type="ECO:0000313" key="1">
    <source>
        <dbReference type="EMBL" id="CUQ78001.1"/>
    </source>
</evidence>
<dbReference type="Proteomes" id="UP000095621">
    <property type="component" value="Unassembled WGS sequence"/>
</dbReference>
<organism evidence="1 2">
    <name type="scientific">Lachnospira eligens</name>
    <dbReference type="NCBI Taxonomy" id="39485"/>
    <lineage>
        <taxon>Bacteria</taxon>
        <taxon>Bacillati</taxon>
        <taxon>Bacillota</taxon>
        <taxon>Clostridia</taxon>
        <taxon>Lachnospirales</taxon>
        <taxon>Lachnospiraceae</taxon>
        <taxon>Lachnospira</taxon>
    </lineage>
</organism>
<name>A0A174Z1Y6_9FIRM</name>
<evidence type="ECO:0000313" key="2">
    <source>
        <dbReference type="Proteomes" id="UP000095621"/>
    </source>
</evidence>